<dbReference type="EMBL" id="CAJNOQ010000104">
    <property type="protein sequence ID" value="CAF0756786.1"/>
    <property type="molecule type" value="Genomic_DNA"/>
</dbReference>
<dbReference type="Proteomes" id="UP000663829">
    <property type="component" value="Unassembled WGS sequence"/>
</dbReference>
<protein>
    <submittedName>
        <fullName evidence="2">Uncharacterized protein</fullName>
    </submittedName>
</protein>
<name>A0A813PRP4_9BILA</name>
<feature type="coiled-coil region" evidence="1">
    <location>
        <begin position="132"/>
        <end position="159"/>
    </location>
</feature>
<dbReference type="AlphaFoldDB" id="A0A813PRP4"/>
<sequence length="338" mass="40012">MNIKTTVDDEETVDMKLTTKNSSTKTSQQQQNTVVHNKLNLQVSSIKSELLSKVSQSQLVSTVFEPIKSENQRKSKKPKNTQQHELRIQQMKDLKDKDVRATPGGYFGLISDMKKDYDNFTRKGTFNQMEQLKPLMKQAQETQQLIERFNEETRFEEKKIEKSKAPFALNGQSITFSLPICYSEFKKLTMLEYLLKYGKPLVNRQQVALKSIRKVVQREQTLDVTDAKDVLIDYYNAYKTHQDIEELFNFLEISSNQIFDIREIVFICCYSERYFLHQLTKTEHVYYEPSLQEKIDFEFLHRKLDELKLSDSLKRLFITFSSFTKYDHYIFSPFLNKR</sequence>
<evidence type="ECO:0000313" key="3">
    <source>
        <dbReference type="EMBL" id="CAF3537215.1"/>
    </source>
</evidence>
<organism evidence="2 4">
    <name type="scientific">Didymodactylos carnosus</name>
    <dbReference type="NCBI Taxonomy" id="1234261"/>
    <lineage>
        <taxon>Eukaryota</taxon>
        <taxon>Metazoa</taxon>
        <taxon>Spiralia</taxon>
        <taxon>Gnathifera</taxon>
        <taxon>Rotifera</taxon>
        <taxon>Eurotatoria</taxon>
        <taxon>Bdelloidea</taxon>
        <taxon>Philodinida</taxon>
        <taxon>Philodinidae</taxon>
        <taxon>Didymodactylos</taxon>
    </lineage>
</organism>
<evidence type="ECO:0000313" key="2">
    <source>
        <dbReference type="EMBL" id="CAF0756786.1"/>
    </source>
</evidence>
<dbReference type="Proteomes" id="UP000681722">
    <property type="component" value="Unassembled WGS sequence"/>
</dbReference>
<dbReference type="PANTHER" id="PTHR36696:SF1">
    <property type="entry name" value="EF-HAND DOMAIN-CONTAINING PROTEIN"/>
    <property type="match status" value="1"/>
</dbReference>
<dbReference type="PANTHER" id="PTHR36696">
    <property type="entry name" value="AGAP012002-PA"/>
    <property type="match status" value="1"/>
</dbReference>
<dbReference type="OrthoDB" id="10012564at2759"/>
<reference evidence="2" key="1">
    <citation type="submission" date="2021-02" db="EMBL/GenBank/DDBJ databases">
        <authorList>
            <person name="Nowell W R."/>
        </authorList>
    </citation>
    <scope>NUCLEOTIDE SEQUENCE</scope>
</reference>
<evidence type="ECO:0000313" key="4">
    <source>
        <dbReference type="Proteomes" id="UP000663829"/>
    </source>
</evidence>
<comment type="caution">
    <text evidence="2">The sequence shown here is derived from an EMBL/GenBank/DDBJ whole genome shotgun (WGS) entry which is preliminary data.</text>
</comment>
<accession>A0A813PRP4</accession>
<gene>
    <name evidence="2" type="ORF">GPM918_LOCUS1155</name>
    <name evidence="3" type="ORF">SRO942_LOCUS1155</name>
</gene>
<dbReference type="EMBL" id="CAJOBC010000104">
    <property type="protein sequence ID" value="CAF3537215.1"/>
    <property type="molecule type" value="Genomic_DNA"/>
</dbReference>
<keyword evidence="4" id="KW-1185">Reference proteome</keyword>
<proteinExistence type="predicted"/>
<evidence type="ECO:0000256" key="1">
    <source>
        <dbReference type="SAM" id="Coils"/>
    </source>
</evidence>
<keyword evidence="1" id="KW-0175">Coiled coil</keyword>